<accession>A0A6D2IPK1</accession>
<dbReference type="Pfam" id="PF14223">
    <property type="entry name" value="Retrotran_gag_2"/>
    <property type="match status" value="1"/>
</dbReference>
<feature type="compositionally biased region" description="Polar residues" evidence="1">
    <location>
        <begin position="262"/>
        <end position="276"/>
    </location>
</feature>
<sequence>MSVSPTPTDATETIPTIAQQQLLTINMTHVTKLTATNYLMWKIQVHALLNGYDLAGHVDGSLVVPAATITNGDTVFVNPDYTMWKRQDQLIFSSLIGTISPSLQPLLSRATSTYEIWDTLALTYAKPRRGHIKQLKTQLKNWRKESKTIDVYLQGITTRLDQLAILGSALGHEDQIDLILEGLSEEYKPVVDQVEGRDTPPTITELHERLLNHEAKLLSAAAAIVPHVPVNANVAQHHRNNNNYRNQNQNRHRNNQNQWQQSSSPTGQNQSQQPRSDYQGPRLTLVVVRFVVFKDMEQNAVLSFHIFKPTFLKSPVLSHRGNQGRI</sequence>
<evidence type="ECO:0000256" key="1">
    <source>
        <dbReference type="SAM" id="MobiDB-lite"/>
    </source>
</evidence>
<feature type="compositionally biased region" description="Low complexity" evidence="1">
    <location>
        <begin position="241"/>
        <end position="261"/>
    </location>
</feature>
<feature type="region of interest" description="Disordered" evidence="1">
    <location>
        <begin position="240"/>
        <end position="278"/>
    </location>
</feature>
<dbReference type="PANTHER" id="PTHR47481">
    <property type="match status" value="1"/>
</dbReference>
<reference evidence="2" key="1">
    <citation type="submission" date="2020-01" db="EMBL/GenBank/DDBJ databases">
        <authorList>
            <person name="Mishra B."/>
        </authorList>
    </citation>
    <scope>NUCLEOTIDE SEQUENCE [LARGE SCALE GENOMIC DNA]</scope>
</reference>
<name>A0A6D2IPK1_9BRAS</name>
<dbReference type="PANTHER" id="PTHR47481:SF22">
    <property type="entry name" value="RETROTRANSPOSON GAG DOMAIN-CONTAINING PROTEIN"/>
    <property type="match status" value="1"/>
</dbReference>
<evidence type="ECO:0008006" key="4">
    <source>
        <dbReference type="Google" id="ProtNLM"/>
    </source>
</evidence>
<evidence type="ECO:0000313" key="2">
    <source>
        <dbReference type="EMBL" id="CAA7029024.1"/>
    </source>
</evidence>
<proteinExistence type="predicted"/>
<dbReference type="Proteomes" id="UP000467841">
    <property type="component" value="Unassembled WGS sequence"/>
</dbReference>
<dbReference type="EMBL" id="CACVBM020001074">
    <property type="protein sequence ID" value="CAA7029024.1"/>
    <property type="molecule type" value="Genomic_DNA"/>
</dbReference>
<comment type="caution">
    <text evidence="2">The sequence shown here is derived from an EMBL/GenBank/DDBJ whole genome shotgun (WGS) entry which is preliminary data.</text>
</comment>
<gene>
    <name evidence="2" type="ORF">MERR_LOCUS16259</name>
</gene>
<dbReference type="OrthoDB" id="1912561at2759"/>
<dbReference type="AlphaFoldDB" id="A0A6D2IPK1"/>
<keyword evidence="3" id="KW-1185">Reference proteome</keyword>
<protein>
    <recommendedName>
        <fullName evidence="4">Retrotransposon Copia-like N-terminal domain-containing protein</fullName>
    </recommendedName>
</protein>
<evidence type="ECO:0000313" key="3">
    <source>
        <dbReference type="Proteomes" id="UP000467841"/>
    </source>
</evidence>
<organism evidence="2 3">
    <name type="scientific">Microthlaspi erraticum</name>
    <dbReference type="NCBI Taxonomy" id="1685480"/>
    <lineage>
        <taxon>Eukaryota</taxon>
        <taxon>Viridiplantae</taxon>
        <taxon>Streptophyta</taxon>
        <taxon>Embryophyta</taxon>
        <taxon>Tracheophyta</taxon>
        <taxon>Spermatophyta</taxon>
        <taxon>Magnoliopsida</taxon>
        <taxon>eudicotyledons</taxon>
        <taxon>Gunneridae</taxon>
        <taxon>Pentapetalae</taxon>
        <taxon>rosids</taxon>
        <taxon>malvids</taxon>
        <taxon>Brassicales</taxon>
        <taxon>Brassicaceae</taxon>
        <taxon>Coluteocarpeae</taxon>
        <taxon>Microthlaspi</taxon>
    </lineage>
</organism>